<dbReference type="GeneID" id="54413625"/>
<dbReference type="GO" id="GO:0008270">
    <property type="term" value="F:zinc ion binding"/>
    <property type="evidence" value="ECO:0007669"/>
    <property type="project" value="UniProtKB-KW"/>
</dbReference>
<keyword evidence="7" id="KW-1185">Reference proteome</keyword>
<dbReference type="OrthoDB" id="9049620at2759"/>
<dbReference type="RefSeq" id="XP_033517896.1">
    <property type="nucleotide sequence ID" value="XM_033673193.1"/>
</dbReference>
<evidence type="ECO:0000313" key="6">
    <source>
        <dbReference type="EMBL" id="KAF2123502.1"/>
    </source>
</evidence>
<name>A0A6A5ZUV1_9PLEO</name>
<dbReference type="Pfam" id="PF13639">
    <property type="entry name" value="zf-RING_2"/>
    <property type="match status" value="1"/>
</dbReference>
<dbReference type="PROSITE" id="PS50089">
    <property type="entry name" value="ZF_RING_2"/>
    <property type="match status" value="1"/>
</dbReference>
<keyword evidence="1" id="KW-0479">Metal-binding</keyword>
<accession>A0A6A5ZUV1</accession>
<keyword evidence="2 4" id="KW-0863">Zinc-finger</keyword>
<sequence length="346" mass="40501">MPQDSFLETTLRNGEKCSICRKVYGLEGRIPILLTCNHYFCLDCITKWSAERRTCPLDGYLLYWVPGHDIRAIWHRFSMATTQQHVVFVQTLWAFSFCADQLRPDGFDITQPSLVVDASLKTHLKVLIWQVLRITSEHIVDPDVTTMLFQHFEHDEVTYVPLLRLFKIMMDVLQAGSRLLPDHMDFNTACLWWKANACLPDNIIFKWDTIERSLKMSTEDEKVIMRWFTVVLAENVLNHPNLWSGDLTSSNRARVVEWGLRFLGFEYSESLVQQVASVAQRLKYQDEANSTNATTFVSQLSARRLVDLWSPDLSREPDRQKRKRNRDHDYRHSVIKGVKSWFSHIF</sequence>
<keyword evidence="3" id="KW-0862">Zinc</keyword>
<dbReference type="InterPro" id="IPR013083">
    <property type="entry name" value="Znf_RING/FYVE/PHD"/>
</dbReference>
<dbReference type="EMBL" id="ML977527">
    <property type="protein sequence ID" value="KAF2123502.1"/>
    <property type="molecule type" value="Genomic_DNA"/>
</dbReference>
<evidence type="ECO:0000313" key="7">
    <source>
        <dbReference type="Proteomes" id="UP000799771"/>
    </source>
</evidence>
<protein>
    <recommendedName>
        <fullName evidence="5">RING-type domain-containing protein</fullName>
    </recommendedName>
</protein>
<organism evidence="6 7">
    <name type="scientific">Dothidotthia symphoricarpi CBS 119687</name>
    <dbReference type="NCBI Taxonomy" id="1392245"/>
    <lineage>
        <taxon>Eukaryota</taxon>
        <taxon>Fungi</taxon>
        <taxon>Dikarya</taxon>
        <taxon>Ascomycota</taxon>
        <taxon>Pezizomycotina</taxon>
        <taxon>Dothideomycetes</taxon>
        <taxon>Pleosporomycetidae</taxon>
        <taxon>Pleosporales</taxon>
        <taxon>Dothidotthiaceae</taxon>
        <taxon>Dothidotthia</taxon>
    </lineage>
</organism>
<evidence type="ECO:0000256" key="2">
    <source>
        <dbReference type="ARBA" id="ARBA00022771"/>
    </source>
</evidence>
<dbReference type="Gene3D" id="3.30.40.10">
    <property type="entry name" value="Zinc/RING finger domain, C3HC4 (zinc finger)"/>
    <property type="match status" value="1"/>
</dbReference>
<evidence type="ECO:0000256" key="4">
    <source>
        <dbReference type="PROSITE-ProRule" id="PRU00175"/>
    </source>
</evidence>
<dbReference type="InterPro" id="IPR017907">
    <property type="entry name" value="Znf_RING_CS"/>
</dbReference>
<proteinExistence type="predicted"/>
<dbReference type="PROSITE" id="PS00518">
    <property type="entry name" value="ZF_RING_1"/>
    <property type="match status" value="1"/>
</dbReference>
<dbReference type="Proteomes" id="UP000799771">
    <property type="component" value="Unassembled WGS sequence"/>
</dbReference>
<dbReference type="AlphaFoldDB" id="A0A6A5ZUV1"/>
<dbReference type="SUPFAM" id="SSF57850">
    <property type="entry name" value="RING/U-box"/>
    <property type="match status" value="1"/>
</dbReference>
<feature type="domain" description="RING-type" evidence="5">
    <location>
        <begin position="17"/>
        <end position="58"/>
    </location>
</feature>
<evidence type="ECO:0000256" key="1">
    <source>
        <dbReference type="ARBA" id="ARBA00022723"/>
    </source>
</evidence>
<evidence type="ECO:0000256" key="3">
    <source>
        <dbReference type="ARBA" id="ARBA00022833"/>
    </source>
</evidence>
<evidence type="ECO:0000259" key="5">
    <source>
        <dbReference type="PROSITE" id="PS50089"/>
    </source>
</evidence>
<reference evidence="6" key="1">
    <citation type="journal article" date="2020" name="Stud. Mycol.">
        <title>101 Dothideomycetes genomes: a test case for predicting lifestyles and emergence of pathogens.</title>
        <authorList>
            <person name="Haridas S."/>
            <person name="Albert R."/>
            <person name="Binder M."/>
            <person name="Bloem J."/>
            <person name="Labutti K."/>
            <person name="Salamov A."/>
            <person name="Andreopoulos B."/>
            <person name="Baker S."/>
            <person name="Barry K."/>
            <person name="Bills G."/>
            <person name="Bluhm B."/>
            <person name="Cannon C."/>
            <person name="Castanera R."/>
            <person name="Culley D."/>
            <person name="Daum C."/>
            <person name="Ezra D."/>
            <person name="Gonzalez J."/>
            <person name="Henrissat B."/>
            <person name="Kuo A."/>
            <person name="Liang C."/>
            <person name="Lipzen A."/>
            <person name="Lutzoni F."/>
            <person name="Magnuson J."/>
            <person name="Mondo S."/>
            <person name="Nolan M."/>
            <person name="Ohm R."/>
            <person name="Pangilinan J."/>
            <person name="Park H.-J."/>
            <person name="Ramirez L."/>
            <person name="Alfaro M."/>
            <person name="Sun H."/>
            <person name="Tritt A."/>
            <person name="Yoshinaga Y."/>
            <person name="Zwiers L.-H."/>
            <person name="Turgeon B."/>
            <person name="Goodwin S."/>
            <person name="Spatafora J."/>
            <person name="Crous P."/>
            <person name="Grigoriev I."/>
        </authorList>
    </citation>
    <scope>NUCLEOTIDE SEQUENCE</scope>
    <source>
        <strain evidence="6">CBS 119687</strain>
    </source>
</reference>
<dbReference type="SMART" id="SM00184">
    <property type="entry name" value="RING"/>
    <property type="match status" value="1"/>
</dbReference>
<gene>
    <name evidence="6" type="ORF">P153DRAFT_435957</name>
</gene>
<dbReference type="InterPro" id="IPR001841">
    <property type="entry name" value="Znf_RING"/>
</dbReference>